<dbReference type="EC" id="2.7.1.71" evidence="7"/>
<dbReference type="InterPro" id="IPR031322">
    <property type="entry name" value="Shikimate/glucono_kinase"/>
</dbReference>
<dbReference type="Pfam" id="PF01202">
    <property type="entry name" value="SKI"/>
    <property type="match status" value="1"/>
</dbReference>
<dbReference type="HAMAP" id="MF_00109">
    <property type="entry name" value="Shikimate_kinase"/>
    <property type="match status" value="1"/>
</dbReference>
<dbReference type="SUPFAM" id="SSF52540">
    <property type="entry name" value="P-loop containing nucleoside triphosphate hydrolases"/>
    <property type="match status" value="1"/>
</dbReference>
<dbReference type="InterPro" id="IPR027417">
    <property type="entry name" value="P-loop_NTPase"/>
</dbReference>
<evidence type="ECO:0000256" key="4">
    <source>
        <dbReference type="ARBA" id="ARBA00022777"/>
    </source>
</evidence>
<gene>
    <name evidence="7" type="ORF">MNB_SV-13-2030</name>
</gene>
<evidence type="ECO:0000256" key="3">
    <source>
        <dbReference type="ARBA" id="ARBA00022741"/>
    </source>
</evidence>
<dbReference type="PRINTS" id="PR01100">
    <property type="entry name" value="SHIKIMTKNASE"/>
</dbReference>
<evidence type="ECO:0000313" key="7">
    <source>
        <dbReference type="EMBL" id="SFV58282.1"/>
    </source>
</evidence>
<name>A0A1W1BXW0_9ZZZZ</name>
<evidence type="ECO:0000256" key="6">
    <source>
        <dbReference type="ARBA" id="ARBA00023141"/>
    </source>
</evidence>
<dbReference type="GO" id="GO:0004765">
    <property type="term" value="F:shikimate kinase activity"/>
    <property type="evidence" value="ECO:0007669"/>
    <property type="project" value="UniProtKB-EC"/>
</dbReference>
<dbReference type="GO" id="GO:0005829">
    <property type="term" value="C:cytosol"/>
    <property type="evidence" value="ECO:0007669"/>
    <property type="project" value="TreeGrafter"/>
</dbReference>
<evidence type="ECO:0000256" key="1">
    <source>
        <dbReference type="ARBA" id="ARBA00022605"/>
    </source>
</evidence>
<protein>
    <submittedName>
        <fullName evidence="7">Shikimate kinase I</fullName>
        <ecNumber evidence="7">2.7.1.71</ecNumber>
    </submittedName>
</protein>
<dbReference type="AlphaFoldDB" id="A0A1W1BXW0"/>
<dbReference type="GO" id="GO:0009073">
    <property type="term" value="P:aromatic amino acid family biosynthetic process"/>
    <property type="evidence" value="ECO:0007669"/>
    <property type="project" value="UniProtKB-KW"/>
</dbReference>
<dbReference type="GO" id="GO:0005524">
    <property type="term" value="F:ATP binding"/>
    <property type="evidence" value="ECO:0007669"/>
    <property type="project" value="UniProtKB-KW"/>
</dbReference>
<dbReference type="CDD" id="cd00464">
    <property type="entry name" value="SK"/>
    <property type="match status" value="1"/>
</dbReference>
<dbReference type="GO" id="GO:0008652">
    <property type="term" value="P:amino acid biosynthetic process"/>
    <property type="evidence" value="ECO:0007669"/>
    <property type="project" value="UniProtKB-KW"/>
</dbReference>
<organism evidence="7">
    <name type="scientific">hydrothermal vent metagenome</name>
    <dbReference type="NCBI Taxonomy" id="652676"/>
    <lineage>
        <taxon>unclassified sequences</taxon>
        <taxon>metagenomes</taxon>
        <taxon>ecological metagenomes</taxon>
    </lineage>
</organism>
<dbReference type="InterPro" id="IPR000623">
    <property type="entry name" value="Shikimate_kinase/TSH1"/>
</dbReference>
<dbReference type="PANTHER" id="PTHR21087:SF16">
    <property type="entry name" value="SHIKIMATE KINASE 1, CHLOROPLASTIC"/>
    <property type="match status" value="1"/>
</dbReference>
<dbReference type="EMBL" id="FPHM01000050">
    <property type="protein sequence ID" value="SFV58282.1"/>
    <property type="molecule type" value="Genomic_DNA"/>
</dbReference>
<keyword evidence="5" id="KW-0067">ATP-binding</keyword>
<keyword evidence="2 7" id="KW-0808">Transferase</keyword>
<keyword evidence="1" id="KW-0028">Amino-acid biosynthesis</keyword>
<sequence length="172" mass="19653">MMRTKVYDNVVLIGFMGSGKTSVGKILARKLYKDFVDVDTMIEAEENASVSEIFENKGEAYFRDLESKCIESLTQKKGQIIATGGGLPIYSEISQKSLIVYIDADFDVILERLPKKEKAKRPLLQDVERARELYAKRIDMYKDQATFIVDANQSIPTFIHMIVDYILDQRVL</sequence>
<keyword evidence="3" id="KW-0547">Nucleotide-binding</keyword>
<reference evidence="7" key="1">
    <citation type="submission" date="2016-10" db="EMBL/GenBank/DDBJ databases">
        <authorList>
            <person name="de Groot N.N."/>
        </authorList>
    </citation>
    <scope>NUCLEOTIDE SEQUENCE</scope>
</reference>
<keyword evidence="6" id="KW-0057">Aromatic amino acid biosynthesis</keyword>
<accession>A0A1W1BXW0</accession>
<evidence type="ECO:0000256" key="2">
    <source>
        <dbReference type="ARBA" id="ARBA00022679"/>
    </source>
</evidence>
<dbReference type="PANTHER" id="PTHR21087">
    <property type="entry name" value="SHIKIMATE KINASE"/>
    <property type="match status" value="1"/>
</dbReference>
<keyword evidence="4 7" id="KW-0418">Kinase</keyword>
<proteinExistence type="inferred from homology"/>
<dbReference type="Gene3D" id="3.40.50.300">
    <property type="entry name" value="P-loop containing nucleotide triphosphate hydrolases"/>
    <property type="match status" value="1"/>
</dbReference>
<evidence type="ECO:0000256" key="5">
    <source>
        <dbReference type="ARBA" id="ARBA00022840"/>
    </source>
</evidence>